<proteinExistence type="predicted"/>
<dbReference type="EMBL" id="FOBI01000017">
    <property type="protein sequence ID" value="SEL68041.1"/>
    <property type="molecule type" value="Genomic_DNA"/>
</dbReference>
<dbReference type="AlphaFoldDB" id="A0A1H7S5V8"/>
<evidence type="ECO:0000313" key="1">
    <source>
        <dbReference type="EMBL" id="SEL68041.1"/>
    </source>
</evidence>
<accession>A0A1H7S5V8</accession>
<protein>
    <recommendedName>
        <fullName evidence="3">DUF2884 family protein</fullName>
    </recommendedName>
</protein>
<dbReference type="InterPro" id="IPR021307">
    <property type="entry name" value="DUF2884"/>
</dbReference>
<dbReference type="Proteomes" id="UP000199297">
    <property type="component" value="Unassembled WGS sequence"/>
</dbReference>
<dbReference type="STRING" id="641665.GCA_002104455_01525"/>
<evidence type="ECO:0008006" key="3">
    <source>
        <dbReference type="Google" id="ProtNLM"/>
    </source>
</evidence>
<gene>
    <name evidence="1" type="ORF">SAMN05216262_11746</name>
</gene>
<dbReference type="Pfam" id="PF11101">
    <property type="entry name" value="DUF2884"/>
    <property type="match status" value="1"/>
</dbReference>
<reference evidence="2" key="1">
    <citation type="submission" date="2016-10" db="EMBL/GenBank/DDBJ databases">
        <authorList>
            <person name="Varghese N."/>
            <person name="Submissions S."/>
        </authorList>
    </citation>
    <scope>NUCLEOTIDE SEQUENCE [LARGE SCALE GENOMIC DNA]</scope>
    <source>
        <strain evidence="2">CGMCC 1.9127</strain>
    </source>
</reference>
<keyword evidence="2" id="KW-1185">Reference proteome</keyword>
<sequence length="269" mass="30307">MKRKIDTFWGYTMTNLTRSLFILLLYVGSSSAQQCDINFNYGVIIDPAHVRIVNHGQTYIQINGPHQLFVKGREITLDNEQQAQLSEYVSGIRAQVPAIVAIAIEGVELGLKAVNKVISGLTGENSASHQQFQEKFDEMKWRLRARFNHSDESYYIAPQDFDDFDQVFAGEFEKEIETIVSDSVGTILVAVGEAMTHREEQSSEQRVETFDQQIETMGDDIKFDISNQASALEEKAANICAKLVKLDDIENKLQIGIPALAEFNLIETH</sequence>
<name>A0A1H7S5V8_9GAMM</name>
<evidence type="ECO:0000313" key="2">
    <source>
        <dbReference type="Proteomes" id="UP000199297"/>
    </source>
</evidence>
<organism evidence="1 2">
    <name type="scientific">Colwellia chukchiensis</name>
    <dbReference type="NCBI Taxonomy" id="641665"/>
    <lineage>
        <taxon>Bacteria</taxon>
        <taxon>Pseudomonadati</taxon>
        <taxon>Pseudomonadota</taxon>
        <taxon>Gammaproteobacteria</taxon>
        <taxon>Alteromonadales</taxon>
        <taxon>Colwelliaceae</taxon>
        <taxon>Colwellia</taxon>
    </lineage>
</organism>